<dbReference type="CDD" id="cd11072">
    <property type="entry name" value="CYP71-like"/>
    <property type="match status" value="1"/>
</dbReference>
<keyword evidence="3 8" id="KW-0349">Heme</keyword>
<dbReference type="OrthoDB" id="2789670at2759"/>
<dbReference type="AlphaFoldDB" id="A0A834X0V1"/>
<dbReference type="PRINTS" id="PR00385">
    <property type="entry name" value="P450"/>
</dbReference>
<evidence type="ECO:0000256" key="1">
    <source>
        <dbReference type="ARBA" id="ARBA00001971"/>
    </source>
</evidence>
<comment type="caution">
    <text evidence="10">The sequence shown here is derived from an EMBL/GenBank/DDBJ whole genome shotgun (WGS) entry which is preliminary data.</text>
</comment>
<evidence type="ECO:0000313" key="11">
    <source>
        <dbReference type="Proteomes" id="UP000634136"/>
    </source>
</evidence>
<dbReference type="Gene3D" id="1.10.630.10">
    <property type="entry name" value="Cytochrome P450"/>
    <property type="match status" value="1"/>
</dbReference>
<dbReference type="FunFam" id="1.10.630.10:FF:000008">
    <property type="entry name" value="Cytochrome P450 71D8"/>
    <property type="match status" value="1"/>
</dbReference>
<evidence type="ECO:0000256" key="4">
    <source>
        <dbReference type="ARBA" id="ARBA00022723"/>
    </source>
</evidence>
<evidence type="ECO:0000256" key="5">
    <source>
        <dbReference type="ARBA" id="ARBA00023002"/>
    </source>
</evidence>
<keyword evidence="4 8" id="KW-0479">Metal-binding</keyword>
<gene>
    <name evidence="10" type="ORF">G2W53_010947</name>
</gene>
<accession>A0A834X0V1</accession>
<evidence type="ECO:0000256" key="9">
    <source>
        <dbReference type="RuleBase" id="RU000461"/>
    </source>
</evidence>
<dbReference type="PANTHER" id="PTHR47953">
    <property type="entry name" value="OS08G0105600 PROTEIN"/>
    <property type="match status" value="1"/>
</dbReference>
<reference evidence="10" key="1">
    <citation type="submission" date="2020-09" db="EMBL/GenBank/DDBJ databases">
        <title>Genome-Enabled Discovery of Anthraquinone Biosynthesis in Senna tora.</title>
        <authorList>
            <person name="Kang S.-H."/>
            <person name="Pandey R.P."/>
            <person name="Lee C.-M."/>
            <person name="Sim J.-S."/>
            <person name="Jeong J.-T."/>
            <person name="Choi B.-S."/>
            <person name="Jung M."/>
            <person name="Ginzburg D."/>
            <person name="Zhao K."/>
            <person name="Won S.Y."/>
            <person name="Oh T.-J."/>
            <person name="Yu Y."/>
            <person name="Kim N.-H."/>
            <person name="Lee O.R."/>
            <person name="Lee T.-H."/>
            <person name="Bashyal P."/>
            <person name="Kim T.-S."/>
            <person name="Lee W.-H."/>
            <person name="Kawkins C."/>
            <person name="Kim C.-K."/>
            <person name="Kim J.S."/>
            <person name="Ahn B.O."/>
            <person name="Rhee S.Y."/>
            <person name="Sohng J.K."/>
        </authorList>
    </citation>
    <scope>NUCLEOTIDE SEQUENCE</scope>
    <source>
        <tissue evidence="10">Leaf</tissue>
    </source>
</reference>
<dbReference type="InterPro" id="IPR017972">
    <property type="entry name" value="Cyt_P450_CS"/>
</dbReference>
<dbReference type="GO" id="GO:0016705">
    <property type="term" value="F:oxidoreductase activity, acting on paired donors, with incorporation or reduction of molecular oxygen"/>
    <property type="evidence" value="ECO:0007669"/>
    <property type="project" value="InterPro"/>
</dbReference>
<organism evidence="10 11">
    <name type="scientific">Senna tora</name>
    <dbReference type="NCBI Taxonomy" id="362788"/>
    <lineage>
        <taxon>Eukaryota</taxon>
        <taxon>Viridiplantae</taxon>
        <taxon>Streptophyta</taxon>
        <taxon>Embryophyta</taxon>
        <taxon>Tracheophyta</taxon>
        <taxon>Spermatophyta</taxon>
        <taxon>Magnoliopsida</taxon>
        <taxon>eudicotyledons</taxon>
        <taxon>Gunneridae</taxon>
        <taxon>Pentapetalae</taxon>
        <taxon>rosids</taxon>
        <taxon>fabids</taxon>
        <taxon>Fabales</taxon>
        <taxon>Fabaceae</taxon>
        <taxon>Caesalpinioideae</taxon>
        <taxon>Cassia clade</taxon>
        <taxon>Senna</taxon>
    </lineage>
</organism>
<dbReference type="InterPro" id="IPR052306">
    <property type="entry name" value="CYP450_71D"/>
</dbReference>
<dbReference type="GO" id="GO:0004497">
    <property type="term" value="F:monooxygenase activity"/>
    <property type="evidence" value="ECO:0007669"/>
    <property type="project" value="UniProtKB-KW"/>
</dbReference>
<dbReference type="Proteomes" id="UP000634136">
    <property type="component" value="Unassembled WGS sequence"/>
</dbReference>
<keyword evidence="7 9" id="KW-0503">Monooxygenase</keyword>
<keyword evidence="6 8" id="KW-0408">Iron</keyword>
<keyword evidence="11" id="KW-1185">Reference proteome</keyword>
<evidence type="ECO:0000256" key="8">
    <source>
        <dbReference type="PIRSR" id="PIRSR602401-1"/>
    </source>
</evidence>
<evidence type="ECO:0000313" key="10">
    <source>
        <dbReference type="EMBL" id="KAF7836088.1"/>
    </source>
</evidence>
<evidence type="ECO:0000256" key="7">
    <source>
        <dbReference type="ARBA" id="ARBA00023033"/>
    </source>
</evidence>
<dbReference type="PROSITE" id="PS00086">
    <property type="entry name" value="CYTOCHROME_P450"/>
    <property type="match status" value="1"/>
</dbReference>
<dbReference type="GO" id="GO:0005506">
    <property type="term" value="F:iron ion binding"/>
    <property type="evidence" value="ECO:0007669"/>
    <property type="project" value="InterPro"/>
</dbReference>
<comment type="cofactor">
    <cofactor evidence="1 8">
        <name>heme</name>
        <dbReference type="ChEBI" id="CHEBI:30413"/>
    </cofactor>
</comment>
<dbReference type="GO" id="GO:0020037">
    <property type="term" value="F:heme binding"/>
    <property type="evidence" value="ECO:0007669"/>
    <property type="project" value="InterPro"/>
</dbReference>
<feature type="binding site" description="axial binding residue" evidence="8">
    <location>
        <position position="430"/>
    </location>
    <ligand>
        <name>heme</name>
        <dbReference type="ChEBI" id="CHEBI:30413"/>
    </ligand>
    <ligandPart>
        <name>Fe</name>
        <dbReference type="ChEBI" id="CHEBI:18248"/>
    </ligandPart>
</feature>
<evidence type="ECO:0000256" key="2">
    <source>
        <dbReference type="ARBA" id="ARBA00010617"/>
    </source>
</evidence>
<name>A0A834X0V1_9FABA</name>
<comment type="similarity">
    <text evidence="2 9">Belongs to the cytochrome P450 family.</text>
</comment>
<dbReference type="InterPro" id="IPR036396">
    <property type="entry name" value="Cyt_P450_sf"/>
</dbReference>
<dbReference type="InterPro" id="IPR002401">
    <property type="entry name" value="Cyt_P450_E_grp-I"/>
</dbReference>
<sequence>MLANTCKKIFKPNSLVHKLPPGPWKLPLLGNLHQLASAGLLPHHTLKLLAEKYGPLMHLQLGEISALVVSSPEMAKEIMKTHDLTFAQRPKLLISKIMFYESTDIAFAPYGDYWRQMRKICMLELLSAKRVQSFSFIREDEVRNLVESIQMCAGLPINLTTRIMSLVSTIVCRAAFGKKSEDEDKLLCLLKQTVELSGGFDLADLFPSLKLIHLITRMEYKLKKMLKKLDRILEKIVNEHKVRKIKAKEGKSESEEEDLVDVLLRVQQSGDLKIPVTDNNIKAVIWDIFTAGTDTSATVIEWAMSELMRNPKVREKALAEIREVFKGKKTIHETDMEQLSYLKLVIKETMRLHTPLPLLFPRECREPCNIGGYFIPKKTKVIINAWALARDPNLWYDAESFIPERFHDTSLDFKGTNFEYIPFGSGRRMCPGISFALPTVELPLAHLLYHFNWELPNGMKPEDLDMTEHFGAAVGRKNHLYLIPTLYNPSQ</sequence>
<dbReference type="SUPFAM" id="SSF48264">
    <property type="entry name" value="Cytochrome P450"/>
    <property type="match status" value="1"/>
</dbReference>
<keyword evidence="5 9" id="KW-0560">Oxidoreductase</keyword>
<evidence type="ECO:0000256" key="3">
    <source>
        <dbReference type="ARBA" id="ARBA00022617"/>
    </source>
</evidence>
<dbReference type="InterPro" id="IPR001128">
    <property type="entry name" value="Cyt_P450"/>
</dbReference>
<protein>
    <submittedName>
        <fullName evidence="10">Cytochrome P450 71D8-like</fullName>
    </submittedName>
</protein>
<dbReference type="Pfam" id="PF00067">
    <property type="entry name" value="p450"/>
    <property type="match status" value="1"/>
</dbReference>
<evidence type="ECO:0000256" key="6">
    <source>
        <dbReference type="ARBA" id="ARBA00023004"/>
    </source>
</evidence>
<dbReference type="PANTHER" id="PTHR47953:SF16">
    <property type="entry name" value="CYTOCHROME P450 71D8"/>
    <property type="match status" value="1"/>
</dbReference>
<proteinExistence type="inferred from homology"/>
<dbReference type="EMBL" id="JAAIUW010000004">
    <property type="protein sequence ID" value="KAF7836088.1"/>
    <property type="molecule type" value="Genomic_DNA"/>
</dbReference>
<dbReference type="PRINTS" id="PR00463">
    <property type="entry name" value="EP450I"/>
</dbReference>